<keyword evidence="1 9" id="KW-0808">Transferase</keyword>
<evidence type="ECO:0000313" key="10">
    <source>
        <dbReference type="Proteomes" id="UP000196778"/>
    </source>
</evidence>
<keyword evidence="6" id="KW-0511">Multifunctional enzyme</keyword>
<evidence type="ECO:0000256" key="6">
    <source>
        <dbReference type="ARBA" id="ARBA00023268"/>
    </source>
</evidence>
<evidence type="ECO:0000256" key="5">
    <source>
        <dbReference type="ARBA" id="ARBA00022842"/>
    </source>
</evidence>
<dbReference type="Pfam" id="PF08335">
    <property type="entry name" value="GlnD_UR_UTase"/>
    <property type="match status" value="2"/>
</dbReference>
<feature type="domain" description="PII-uridylyltransferase/Glutamine-synthetase adenylyltransferase" evidence="8">
    <location>
        <begin position="351"/>
        <end position="489"/>
    </location>
</feature>
<keyword evidence="2 9" id="KW-0548">Nucleotidyltransferase</keyword>
<sequence>MARDPGVLSALARSGFASLSASRLRLEELRDCGVDVTEWLADFRAAADPDQALVCLADLASRVPEHLEPVLGDEQWRTNLLTVLGASQGLGEFLLRHPDELAVLRRTPAVLPSAAAMTSALVDAVTLAIDSGDDADADRIALALRVAYRRQLARIAVHDLRAPEPTAVFEEVSAALSDLAGAALEGALLAARAIMGAHGPFSADQVAATRLAIIGMGKAGARELNYVSDVDVIYVAESADEELVSSGRAVEIGTRLAMTLMRVISETGVEPALWEVDPNLRPEGKQGALVRTLSSHLAYYERWAKGWEFQALIKARPLAGDGALGEDYVAGVAPSVWSSAGRENFVEQAQHMRERVAEHIPADQLHYEIKLGPGGLRDVEFTVQLLQLVHGQTDPSVRLRGTLETLDALARGSYIGREEATAFAAHYRFLRVIEHRLQLQRLRRTHLMPRDEDELRVLARSTRLAPTAQALVTRWESTKGEVRKLHLRLFYRPLLSAVAALREDEVRLTTPQAEGRLAAIGFRDPEGALNHIRALSSGVSRRATIQRTLLPVMLRWFAEGADPDYGLLAFRRLSDKLGGTHWYLRMLRDSSGAAERLTHALSTSRFIGELLDVVPESAAWLESNKQLEVRPAAALRSEAAALAFRHSALADAAKAVQRLRRREVLRMALASVSSVLDVREVARGLTEITEVTLSVLLERIRAELGAAEDVLEFAIIGMGRLGGAETGFGSDADVLYVYRAVDEEVDAGALARRIVTELQNSVQDPRLPFDLDADLRPEGKNGPLARSLEGYASYYRRWSLTWEAQALLRARGIAGDESLIADFESLADTVRYPEAIAEKDVREVKRIKARVESERMPQGADPRRQLKLGRGSLSDVEWFVQLVQLQHAHAVPELRTTSTLAALDAAAEHGLIAEDDAVLLREAWLLASRLRSANMLWLNRASDVLPSDRVALDGIARILDFPPRSASVLEEEYLAVTRRARQVFEAGFYGEPVSENRGGARRMYGG</sequence>
<dbReference type="NCBIfam" id="NF010707">
    <property type="entry name" value="PRK14109.1"/>
    <property type="match status" value="1"/>
</dbReference>
<organism evidence="9 10">
    <name type="scientific">Mycetocola reblochoni REB411</name>
    <dbReference type="NCBI Taxonomy" id="1255698"/>
    <lineage>
        <taxon>Bacteria</taxon>
        <taxon>Bacillati</taxon>
        <taxon>Actinomycetota</taxon>
        <taxon>Actinomycetes</taxon>
        <taxon>Micrococcales</taxon>
        <taxon>Microbacteriaceae</taxon>
        <taxon>Mycetocola</taxon>
    </lineage>
</organism>
<dbReference type="InterPro" id="IPR005190">
    <property type="entry name" value="GlnE_rpt_dom"/>
</dbReference>
<dbReference type="InterPro" id="IPR013546">
    <property type="entry name" value="PII_UdlTrfase/GS_AdlTrfase"/>
</dbReference>
<dbReference type="SUPFAM" id="SSF81301">
    <property type="entry name" value="Nucleotidyltransferase"/>
    <property type="match status" value="2"/>
</dbReference>
<dbReference type="PANTHER" id="PTHR30621:SF0">
    <property type="entry name" value="BIFUNCTIONAL GLUTAMINE SYNTHETASE ADENYLYLTRANSFERASE_ADENYLYL-REMOVING ENZYME"/>
    <property type="match status" value="1"/>
</dbReference>
<dbReference type="InterPro" id="IPR043519">
    <property type="entry name" value="NT_sf"/>
</dbReference>
<accession>A0A1R4K6J3</accession>
<dbReference type="Gene3D" id="1.20.120.330">
    <property type="entry name" value="Nucleotidyltransferases domain 2"/>
    <property type="match status" value="2"/>
</dbReference>
<dbReference type="AlphaFoldDB" id="A0A1R4K6J3"/>
<evidence type="ECO:0000259" key="8">
    <source>
        <dbReference type="Pfam" id="PF08335"/>
    </source>
</evidence>
<evidence type="ECO:0000256" key="3">
    <source>
        <dbReference type="ARBA" id="ARBA00022741"/>
    </source>
</evidence>
<keyword evidence="10" id="KW-1185">Reference proteome</keyword>
<dbReference type="CDD" id="cd05401">
    <property type="entry name" value="NT_GlnE_GlnD_like"/>
    <property type="match status" value="2"/>
</dbReference>
<dbReference type="EC" id="2.7.7.42" evidence="9"/>
<feature type="domain" description="Glutamate-ammonia ligase adenylyltransferase repeated" evidence="7">
    <location>
        <begin position="595"/>
        <end position="824"/>
    </location>
</feature>
<dbReference type="GO" id="GO:0008882">
    <property type="term" value="F:[glutamate-ammonia-ligase] adenylyltransferase activity"/>
    <property type="evidence" value="ECO:0007669"/>
    <property type="project" value="UniProtKB-EC"/>
</dbReference>
<dbReference type="Gene3D" id="3.30.460.10">
    <property type="entry name" value="Beta Polymerase, domain 2"/>
    <property type="match status" value="2"/>
</dbReference>
<dbReference type="PANTHER" id="PTHR30621">
    <property type="entry name" value="GLUTAMINE SYNTHETASE ADENYLYLTRANSFERASE"/>
    <property type="match status" value="1"/>
</dbReference>
<dbReference type="OrthoDB" id="9759366at2"/>
<feature type="domain" description="Glutamate-ammonia ligase adenylyltransferase repeated" evidence="7">
    <location>
        <begin position="79"/>
        <end position="325"/>
    </location>
</feature>
<dbReference type="Proteomes" id="UP000196778">
    <property type="component" value="Unassembled WGS sequence"/>
</dbReference>
<dbReference type="EMBL" id="FUKR01000066">
    <property type="protein sequence ID" value="SJN39742.1"/>
    <property type="molecule type" value="Genomic_DNA"/>
</dbReference>
<protein>
    <submittedName>
        <fullName evidence="9">Glutamate-ammonia-ligase adenylyltransferase</fullName>
        <ecNumber evidence="9">2.7.7.42</ecNumber>
    </submittedName>
</protein>
<dbReference type="GO" id="GO:0005829">
    <property type="term" value="C:cytosol"/>
    <property type="evidence" value="ECO:0007669"/>
    <property type="project" value="TreeGrafter"/>
</dbReference>
<keyword evidence="4" id="KW-0067">ATP-binding</keyword>
<proteinExistence type="predicted"/>
<dbReference type="GO" id="GO:0016874">
    <property type="term" value="F:ligase activity"/>
    <property type="evidence" value="ECO:0007669"/>
    <property type="project" value="UniProtKB-KW"/>
</dbReference>
<evidence type="ECO:0000259" key="7">
    <source>
        <dbReference type="Pfam" id="PF03710"/>
    </source>
</evidence>
<dbReference type="Pfam" id="PF03710">
    <property type="entry name" value="GlnE"/>
    <property type="match status" value="2"/>
</dbReference>
<dbReference type="SUPFAM" id="SSF81593">
    <property type="entry name" value="Nucleotidyltransferase substrate binding subunit/domain"/>
    <property type="match status" value="2"/>
</dbReference>
<reference evidence="10" key="1">
    <citation type="submission" date="2017-02" db="EMBL/GenBank/DDBJ databases">
        <authorList>
            <person name="Dridi B."/>
        </authorList>
    </citation>
    <scope>NUCLEOTIDE SEQUENCE [LARGE SCALE GENOMIC DNA]</scope>
    <source>
        <strain evidence="10">EB411</strain>
    </source>
</reference>
<gene>
    <name evidence="9" type="ORF">FM119_11595</name>
</gene>
<evidence type="ECO:0000256" key="4">
    <source>
        <dbReference type="ARBA" id="ARBA00022840"/>
    </source>
</evidence>
<keyword evidence="5" id="KW-0460">Magnesium</keyword>
<dbReference type="GO" id="GO:0005524">
    <property type="term" value="F:ATP binding"/>
    <property type="evidence" value="ECO:0007669"/>
    <property type="project" value="UniProtKB-KW"/>
</dbReference>
<evidence type="ECO:0000256" key="1">
    <source>
        <dbReference type="ARBA" id="ARBA00022679"/>
    </source>
</evidence>
<dbReference type="GO" id="GO:0000820">
    <property type="term" value="P:regulation of glutamine family amino acid metabolic process"/>
    <property type="evidence" value="ECO:0007669"/>
    <property type="project" value="TreeGrafter"/>
</dbReference>
<name>A0A1R4K6J3_9MICO</name>
<keyword evidence="9" id="KW-0436">Ligase</keyword>
<keyword evidence="3" id="KW-0547">Nucleotide-binding</keyword>
<dbReference type="RefSeq" id="WP_087138320.1">
    <property type="nucleotide sequence ID" value="NZ_FUKR01000066.1"/>
</dbReference>
<evidence type="ECO:0000313" key="9">
    <source>
        <dbReference type="EMBL" id="SJN39742.1"/>
    </source>
</evidence>
<feature type="domain" description="PII-uridylyltransferase/Glutamine-synthetase adenylyltransferase" evidence="8">
    <location>
        <begin position="848"/>
        <end position="985"/>
    </location>
</feature>
<dbReference type="InterPro" id="IPR023057">
    <property type="entry name" value="GlnE"/>
</dbReference>
<evidence type="ECO:0000256" key="2">
    <source>
        <dbReference type="ARBA" id="ARBA00022695"/>
    </source>
</evidence>